<dbReference type="AlphaFoldDB" id="A0A1B0D3H9"/>
<accession>A0A1B0D3H9</accession>
<dbReference type="SMART" id="SM00320">
    <property type="entry name" value="WD40"/>
    <property type="match status" value="7"/>
</dbReference>
<dbReference type="VEuPathDB" id="VectorBase:PPAPM1_008790"/>
<dbReference type="EMBL" id="AJVK01010976">
    <property type="status" value="NOT_ANNOTATED_CDS"/>
    <property type="molecule type" value="Genomic_DNA"/>
</dbReference>
<dbReference type="InterPro" id="IPR001680">
    <property type="entry name" value="WD40_rpt"/>
</dbReference>
<keyword evidence="1" id="KW-0690">Ribosome biogenesis</keyword>
<dbReference type="HAMAP" id="MF_03029">
    <property type="entry name" value="WDR12"/>
    <property type="match status" value="1"/>
</dbReference>
<dbReference type="GO" id="GO:0005730">
    <property type="term" value="C:nucleolus"/>
    <property type="evidence" value="ECO:0007669"/>
    <property type="project" value="UniProtKB-SubCell"/>
</dbReference>
<dbReference type="SUPFAM" id="SSF50978">
    <property type="entry name" value="WD40 repeat-like"/>
    <property type="match status" value="1"/>
</dbReference>
<dbReference type="VEuPathDB" id="VectorBase:PPAI001902"/>
<dbReference type="GO" id="GO:0043021">
    <property type="term" value="F:ribonucleoprotein complex binding"/>
    <property type="evidence" value="ECO:0007669"/>
    <property type="project" value="UniProtKB-UniRule"/>
</dbReference>
<keyword evidence="1" id="KW-0698">rRNA processing</keyword>
<comment type="subcellular location">
    <subcellularLocation>
        <location evidence="1">Nucleus</location>
        <location evidence="1">Nucleolus</location>
    </subcellularLocation>
    <subcellularLocation>
        <location evidence="1">Nucleus</location>
        <location evidence="1">Nucleoplasm</location>
    </subcellularLocation>
</comment>
<dbReference type="PANTHER" id="PTHR19855:SF11">
    <property type="entry name" value="RIBOSOME BIOGENESIS PROTEIN WDR12"/>
    <property type="match status" value="1"/>
</dbReference>
<comment type="function">
    <text evidence="1">Required for maturation of ribosomal RNAs and formation of the large ribosomal subunit.</text>
</comment>
<dbReference type="InterPro" id="IPR028599">
    <property type="entry name" value="WDR12/Ytm1"/>
</dbReference>
<dbReference type="GO" id="GO:0005654">
    <property type="term" value="C:nucleoplasm"/>
    <property type="evidence" value="ECO:0007669"/>
    <property type="project" value="UniProtKB-SubCell"/>
</dbReference>
<sequence>MEIETAEGQLQIQLKTKQKQYAVPDIPYSIAASVATGELNTLVNTLLQEADSCHKSVEFDFLVAGEFLRLSLGEHLKQLSISFEDVIDIEYVERFPSPEPQDCLIHDDWVAAVKCRGEWILSGCYDNSLNIWSAKGEHRLTISEHTSPVKAVAWISLDAETGVFVSASQDQTAMIWSWNIAKNKAECLFVCRGHERGIDCVDVSENGQRIATGSWDTMLKVWSAAPSDPSDDAGSAKKARVEQGKTRTPNLTLQGHKEAISAVQWIDNETILTGSWDHTMKIWDLSMEGLKSEIVGNKSFFDVHFSRLSGLIITCSADKNLRLYDPRSGRGTTHTVQNTYLGHSQWVQTVCWSSNEEHLFISGAYDNQVKLWDMRSPKAPLYDLSGHEEKVMDCDWSNPKYMVSGGADNTVRIFKSKKVARF</sequence>
<dbReference type="InterPro" id="IPR020472">
    <property type="entry name" value="WD40_PAC1"/>
</dbReference>
<dbReference type="PROSITE" id="PS50294">
    <property type="entry name" value="WD_REPEATS_REGION"/>
    <property type="match status" value="4"/>
</dbReference>
<evidence type="ECO:0000313" key="4">
    <source>
        <dbReference type="Proteomes" id="UP000092462"/>
    </source>
</evidence>
<protein>
    <recommendedName>
        <fullName evidence="1">Ribosome biogenesis protein WDR12 homolog</fullName>
    </recommendedName>
</protein>
<dbReference type="InterPro" id="IPR015943">
    <property type="entry name" value="WD40/YVTN_repeat-like_dom_sf"/>
</dbReference>
<evidence type="ECO:0000313" key="3">
    <source>
        <dbReference type="EnsemblMetazoa" id="PPAI001902-PA"/>
    </source>
</evidence>
<dbReference type="PROSITE" id="PS50082">
    <property type="entry name" value="WD_REPEATS_2"/>
    <property type="match status" value="4"/>
</dbReference>
<proteinExistence type="inferred from homology"/>
<dbReference type="InterPro" id="IPR019775">
    <property type="entry name" value="WD40_repeat_CS"/>
</dbReference>
<dbReference type="PROSITE" id="PS00678">
    <property type="entry name" value="WD_REPEATS_1"/>
    <property type="match status" value="1"/>
</dbReference>
<feature type="domain" description="NLE" evidence="2">
    <location>
        <begin position="10"/>
        <end position="76"/>
    </location>
</feature>
<dbReference type="EnsemblMetazoa" id="PPAI001902-RA">
    <property type="protein sequence ID" value="PPAI001902-PA"/>
    <property type="gene ID" value="PPAI001902"/>
</dbReference>
<dbReference type="PANTHER" id="PTHR19855">
    <property type="entry name" value="WD40 REPEAT PROTEIN 12, 37"/>
    <property type="match status" value="1"/>
</dbReference>
<dbReference type="Pfam" id="PF08154">
    <property type="entry name" value="NLE"/>
    <property type="match status" value="1"/>
</dbReference>
<organism evidence="3 4">
    <name type="scientific">Phlebotomus papatasi</name>
    <name type="common">Sandfly</name>
    <dbReference type="NCBI Taxonomy" id="29031"/>
    <lineage>
        <taxon>Eukaryota</taxon>
        <taxon>Metazoa</taxon>
        <taxon>Ecdysozoa</taxon>
        <taxon>Arthropoda</taxon>
        <taxon>Hexapoda</taxon>
        <taxon>Insecta</taxon>
        <taxon>Pterygota</taxon>
        <taxon>Neoptera</taxon>
        <taxon>Endopterygota</taxon>
        <taxon>Diptera</taxon>
        <taxon>Nematocera</taxon>
        <taxon>Psychodoidea</taxon>
        <taxon>Psychodidae</taxon>
        <taxon>Phlebotomus</taxon>
        <taxon>Phlebotomus</taxon>
    </lineage>
</organism>
<dbReference type="GO" id="GO:0000463">
    <property type="term" value="P:maturation of LSU-rRNA from tricistronic rRNA transcript (SSU-rRNA, 5.8S rRNA, LSU-rRNA)"/>
    <property type="evidence" value="ECO:0007669"/>
    <property type="project" value="UniProtKB-UniRule"/>
</dbReference>
<name>A0A1B0D3H9_PHLPP</name>
<dbReference type="CDD" id="cd00200">
    <property type="entry name" value="WD40"/>
    <property type="match status" value="1"/>
</dbReference>
<comment type="similarity">
    <text evidence="1">Belongs to the WD repeat WDR12/YTM1 family.</text>
</comment>
<dbReference type="InterPro" id="IPR036322">
    <property type="entry name" value="WD40_repeat_dom_sf"/>
</dbReference>
<dbReference type="FunFam" id="2.130.10.10:FF:001898">
    <property type="entry name" value="Ribosome biogenesis protein WDR12 homolog"/>
    <property type="match status" value="1"/>
</dbReference>
<evidence type="ECO:0000256" key="1">
    <source>
        <dbReference type="HAMAP-Rule" id="MF_03029"/>
    </source>
</evidence>
<keyword evidence="4" id="KW-1185">Reference proteome</keyword>
<dbReference type="GO" id="GO:0000466">
    <property type="term" value="P:maturation of 5.8S rRNA from tricistronic rRNA transcript (SSU-rRNA, 5.8S rRNA, LSU-rRNA)"/>
    <property type="evidence" value="ECO:0007669"/>
    <property type="project" value="UniProtKB-UniRule"/>
</dbReference>
<evidence type="ECO:0000259" key="2">
    <source>
        <dbReference type="Pfam" id="PF08154"/>
    </source>
</evidence>
<dbReference type="Pfam" id="PF00400">
    <property type="entry name" value="WD40"/>
    <property type="match status" value="7"/>
</dbReference>
<dbReference type="GO" id="GO:0030687">
    <property type="term" value="C:preribosome, large subunit precursor"/>
    <property type="evidence" value="ECO:0007669"/>
    <property type="project" value="UniProtKB-UniRule"/>
</dbReference>
<dbReference type="InterPro" id="IPR012972">
    <property type="entry name" value="NLE"/>
</dbReference>
<dbReference type="Proteomes" id="UP000092462">
    <property type="component" value="Unassembled WGS sequence"/>
</dbReference>
<reference evidence="3" key="1">
    <citation type="submission" date="2022-08" db="UniProtKB">
        <authorList>
            <consortium name="EnsemblMetazoa"/>
        </authorList>
    </citation>
    <scope>IDENTIFICATION</scope>
    <source>
        <strain evidence="3">Israel</strain>
    </source>
</reference>
<dbReference type="PRINTS" id="PR00320">
    <property type="entry name" value="GPROTEINBRPT"/>
</dbReference>
<keyword evidence="1" id="KW-0539">Nucleus</keyword>
<dbReference type="Gene3D" id="2.130.10.10">
    <property type="entry name" value="YVTN repeat-like/Quinoprotein amine dehydrogenase"/>
    <property type="match status" value="2"/>
</dbReference>